<dbReference type="EMBL" id="GGEC01091472">
    <property type="protein sequence ID" value="MBX71956.1"/>
    <property type="molecule type" value="Transcribed_RNA"/>
</dbReference>
<reference evidence="1" key="1">
    <citation type="submission" date="2018-02" db="EMBL/GenBank/DDBJ databases">
        <title>Rhizophora mucronata_Transcriptome.</title>
        <authorList>
            <person name="Meera S.P."/>
            <person name="Sreeshan A."/>
            <person name="Augustine A."/>
        </authorList>
    </citation>
    <scope>NUCLEOTIDE SEQUENCE</scope>
    <source>
        <tissue evidence="1">Leaf</tissue>
    </source>
</reference>
<evidence type="ECO:0000313" key="1">
    <source>
        <dbReference type="EMBL" id="MBX71956.1"/>
    </source>
</evidence>
<sequence>MAACFASSIERELRSHTSLLIRSSELSVGGHAINNRPLSDDAEVNSPDLSLLYSLKLDELSSTLKSPKLRPIYA</sequence>
<organism evidence="1">
    <name type="scientific">Rhizophora mucronata</name>
    <name type="common">Asiatic mangrove</name>
    <dbReference type="NCBI Taxonomy" id="61149"/>
    <lineage>
        <taxon>Eukaryota</taxon>
        <taxon>Viridiplantae</taxon>
        <taxon>Streptophyta</taxon>
        <taxon>Embryophyta</taxon>
        <taxon>Tracheophyta</taxon>
        <taxon>Spermatophyta</taxon>
        <taxon>Magnoliopsida</taxon>
        <taxon>eudicotyledons</taxon>
        <taxon>Gunneridae</taxon>
        <taxon>Pentapetalae</taxon>
        <taxon>rosids</taxon>
        <taxon>fabids</taxon>
        <taxon>Malpighiales</taxon>
        <taxon>Rhizophoraceae</taxon>
        <taxon>Rhizophora</taxon>
    </lineage>
</organism>
<dbReference type="AlphaFoldDB" id="A0A2P2QY72"/>
<protein>
    <submittedName>
        <fullName evidence="1">Uncharacterized protein</fullName>
    </submittedName>
</protein>
<accession>A0A2P2QY72</accession>
<proteinExistence type="predicted"/>
<name>A0A2P2QY72_RHIMU</name>